<feature type="domain" description="Amidohydrolase 3" evidence="1">
    <location>
        <begin position="44"/>
        <end position="501"/>
    </location>
</feature>
<dbReference type="InParanoid" id="A0A263D7J6"/>
<proteinExistence type="predicted"/>
<dbReference type="SUPFAM" id="SSF51556">
    <property type="entry name" value="Metallo-dependent hydrolases"/>
    <property type="match status" value="1"/>
</dbReference>
<dbReference type="InterPro" id="IPR011059">
    <property type="entry name" value="Metal-dep_hydrolase_composite"/>
</dbReference>
<dbReference type="EMBL" id="NKYE01000002">
    <property type="protein sequence ID" value="OZM74351.1"/>
    <property type="molecule type" value="Genomic_DNA"/>
</dbReference>
<dbReference type="InterPro" id="IPR050378">
    <property type="entry name" value="Metallo-dep_Hydrolases_sf"/>
</dbReference>
<dbReference type="Gene3D" id="3.20.20.140">
    <property type="entry name" value="Metal-dependent hydrolases"/>
    <property type="match status" value="1"/>
</dbReference>
<keyword evidence="3" id="KW-1185">Reference proteome</keyword>
<dbReference type="SUPFAM" id="SSF51338">
    <property type="entry name" value="Composite domain of metallo-dependent hydrolases"/>
    <property type="match status" value="1"/>
</dbReference>
<dbReference type="Proteomes" id="UP000242444">
    <property type="component" value="Unassembled WGS sequence"/>
</dbReference>
<dbReference type="GO" id="GO:0016811">
    <property type="term" value="F:hydrolase activity, acting on carbon-nitrogen (but not peptide) bonds, in linear amides"/>
    <property type="evidence" value="ECO:0007669"/>
    <property type="project" value="InterPro"/>
</dbReference>
<dbReference type="Pfam" id="PF07969">
    <property type="entry name" value="Amidohydro_3"/>
    <property type="match status" value="1"/>
</dbReference>
<organism evidence="2 3">
    <name type="scientific">Amycolatopsis antarctica</name>
    <dbReference type="NCBI Taxonomy" id="1854586"/>
    <lineage>
        <taxon>Bacteria</taxon>
        <taxon>Bacillati</taxon>
        <taxon>Actinomycetota</taxon>
        <taxon>Actinomycetes</taxon>
        <taxon>Pseudonocardiales</taxon>
        <taxon>Pseudonocardiaceae</taxon>
        <taxon>Amycolatopsis</taxon>
    </lineage>
</organism>
<dbReference type="InterPro" id="IPR032466">
    <property type="entry name" value="Metal_Hydrolase"/>
</dbReference>
<protein>
    <submittedName>
        <fullName evidence="2">N-acyl-D-amino-acid deacylase</fullName>
    </submittedName>
</protein>
<accession>A0A263D7J6</accession>
<evidence type="ECO:0000313" key="3">
    <source>
        <dbReference type="Proteomes" id="UP000242444"/>
    </source>
</evidence>
<dbReference type="PANTHER" id="PTHR11647">
    <property type="entry name" value="HYDRANTOINASE/DIHYDROPYRIMIDINASE FAMILY MEMBER"/>
    <property type="match status" value="1"/>
</dbReference>
<name>A0A263D7J6_9PSEU</name>
<dbReference type="AlphaFoldDB" id="A0A263D7J6"/>
<sequence length="522" mass="54348">MMLLRGGTVIDGSAAPALRADVLVRDGHVAAIGAGLDARGARQVDVTGAVVCPGFVDIHTHSDLTLLANPDAPSKVHQGVTTEVVGNCGLGVAPLPAGCDRAAIRAAVSYLDLDPDVAWPWDDIDGYLATLEKTPPSVNVATLVPHLVLHAATVGFGDRAPGPAELDALCGLLADALDAGAAGLSTGLVYAPLTFAREAELDALAAVTAARGKVFAWHVRSYDDDLVPSVRQAVDVARRTGCRTQISHLAAVGRRNWGTVRQALDLVDAARAEGFDIGVDVYPYLHGNAPLAQLLPASVQENGLDPARLVDPAVRAEVRQHWAHQPLGWAEITVSRVPDAAPVTGHTIAELAVIQARQPDEVALDLLAMYGTGVLIVAGGRSEDDLRTVLGHPATVVASDGLALDPHGVTGAGSPHPRSYGCFPRYLSRYAGADLPAAIARCTSRPAAIAGLTDRGVLRPGAPADLVVLRPELIRDTADFAEPQRYPDGIDLVLVGGEPVVVNGTHTGARPGSVLRVREGIR</sequence>
<comment type="caution">
    <text evidence="2">The sequence shown here is derived from an EMBL/GenBank/DDBJ whole genome shotgun (WGS) entry which is preliminary data.</text>
</comment>
<dbReference type="PANTHER" id="PTHR11647:SF1">
    <property type="entry name" value="COLLAPSIN RESPONSE MEDIATOR PROTEIN"/>
    <property type="match status" value="1"/>
</dbReference>
<evidence type="ECO:0000259" key="1">
    <source>
        <dbReference type="Pfam" id="PF07969"/>
    </source>
</evidence>
<reference evidence="2 3" key="1">
    <citation type="submission" date="2017-07" db="EMBL/GenBank/DDBJ databases">
        <title>Amycolatopsis antarcticus sp. nov., isolated from the surface of an Antarcticus brown macroalga.</title>
        <authorList>
            <person name="Wang J."/>
            <person name="Leiva S."/>
            <person name="Huang J."/>
            <person name="Huang Y."/>
        </authorList>
    </citation>
    <scope>NUCLEOTIDE SEQUENCE [LARGE SCALE GENOMIC DNA]</scope>
    <source>
        <strain evidence="2 3">AU-G6</strain>
    </source>
</reference>
<evidence type="ECO:0000313" key="2">
    <source>
        <dbReference type="EMBL" id="OZM74351.1"/>
    </source>
</evidence>
<gene>
    <name evidence="2" type="ORF">CFN78_04250</name>
</gene>
<dbReference type="Gene3D" id="2.30.40.10">
    <property type="entry name" value="Urease, subunit C, domain 1"/>
    <property type="match status" value="1"/>
</dbReference>
<dbReference type="InterPro" id="IPR023100">
    <property type="entry name" value="D-aminoacylase_insert_dom_sf"/>
</dbReference>
<dbReference type="InterPro" id="IPR013108">
    <property type="entry name" value="Amidohydro_3"/>
</dbReference>
<dbReference type="Gene3D" id="3.30.1490.130">
    <property type="entry name" value="D-aminoacylase. Domain 3"/>
    <property type="match status" value="1"/>
</dbReference>